<keyword evidence="1" id="KW-0805">Transcription regulation</keyword>
<dbReference type="Proteomes" id="UP000552700">
    <property type="component" value="Unassembled WGS sequence"/>
</dbReference>
<dbReference type="AlphaFoldDB" id="A0A841J3P7"/>
<dbReference type="GO" id="GO:0043565">
    <property type="term" value="F:sequence-specific DNA binding"/>
    <property type="evidence" value="ECO:0007669"/>
    <property type="project" value="InterPro"/>
</dbReference>
<dbReference type="SMART" id="SM00342">
    <property type="entry name" value="HTH_ARAC"/>
    <property type="match status" value="1"/>
</dbReference>
<accession>A0A841J3P7</accession>
<sequence>MERFAFELIDYEWEAGAEVYERHDDVTLLWRAEPFRLEVAGRIGDSQIENFGQLMLLPPHIPLQSHGPTRMAGSSQVLACRFNPKWLSEIFGMNPSAIREDLCISMTNPHIAYAMRRSWSALVSPSFAGAFLAEGLAMTIAADLARHLSAGEKLGRTGGTLTRRQLVLITEYLCEDANWPPTVSDLAAVVNLSETHFRRLFKATVGETIHTYVERIRLDRAKHLLSSTRLPLKIISYRLGFAHPSAFSTAFTRLAGQSPKAFRRASSGSS</sequence>
<dbReference type="InterPro" id="IPR050204">
    <property type="entry name" value="AraC_XylS_family_regulators"/>
</dbReference>
<dbReference type="InterPro" id="IPR009057">
    <property type="entry name" value="Homeodomain-like_sf"/>
</dbReference>
<comment type="caution">
    <text evidence="5">The sequence shown here is derived from an EMBL/GenBank/DDBJ whole genome shotgun (WGS) entry which is preliminary data.</text>
</comment>
<keyword evidence="3" id="KW-0804">Transcription</keyword>
<dbReference type="Pfam" id="PF12833">
    <property type="entry name" value="HTH_18"/>
    <property type="match status" value="1"/>
</dbReference>
<protein>
    <submittedName>
        <fullName evidence="5">AraC family transcriptional regulator</fullName>
    </submittedName>
</protein>
<organism evidence="5 6">
    <name type="scientific">Sphingobium subterraneum</name>
    <dbReference type="NCBI Taxonomy" id="627688"/>
    <lineage>
        <taxon>Bacteria</taxon>
        <taxon>Pseudomonadati</taxon>
        <taxon>Pseudomonadota</taxon>
        <taxon>Alphaproteobacteria</taxon>
        <taxon>Sphingomonadales</taxon>
        <taxon>Sphingomonadaceae</taxon>
        <taxon>Sphingobium</taxon>
    </lineage>
</organism>
<dbReference type="Gene3D" id="1.10.10.60">
    <property type="entry name" value="Homeodomain-like"/>
    <property type="match status" value="2"/>
</dbReference>
<dbReference type="SUPFAM" id="SSF46689">
    <property type="entry name" value="Homeodomain-like"/>
    <property type="match status" value="2"/>
</dbReference>
<evidence type="ECO:0000259" key="4">
    <source>
        <dbReference type="PROSITE" id="PS01124"/>
    </source>
</evidence>
<evidence type="ECO:0000313" key="5">
    <source>
        <dbReference type="EMBL" id="MBB6125320.1"/>
    </source>
</evidence>
<dbReference type="EMBL" id="JACIJP010000006">
    <property type="protein sequence ID" value="MBB6125320.1"/>
    <property type="molecule type" value="Genomic_DNA"/>
</dbReference>
<proteinExistence type="predicted"/>
<gene>
    <name evidence="5" type="ORF">FHS92_003081</name>
</gene>
<dbReference type="PROSITE" id="PS01124">
    <property type="entry name" value="HTH_ARAC_FAMILY_2"/>
    <property type="match status" value="1"/>
</dbReference>
<evidence type="ECO:0000313" key="6">
    <source>
        <dbReference type="Proteomes" id="UP000552700"/>
    </source>
</evidence>
<dbReference type="PROSITE" id="PS00041">
    <property type="entry name" value="HTH_ARAC_FAMILY_1"/>
    <property type="match status" value="1"/>
</dbReference>
<dbReference type="PANTHER" id="PTHR46796:SF6">
    <property type="entry name" value="ARAC SUBFAMILY"/>
    <property type="match status" value="1"/>
</dbReference>
<name>A0A841J3P7_9SPHN</name>
<feature type="domain" description="HTH araC/xylS-type" evidence="4">
    <location>
        <begin position="163"/>
        <end position="265"/>
    </location>
</feature>
<evidence type="ECO:0000256" key="3">
    <source>
        <dbReference type="ARBA" id="ARBA00023163"/>
    </source>
</evidence>
<evidence type="ECO:0000256" key="1">
    <source>
        <dbReference type="ARBA" id="ARBA00023015"/>
    </source>
</evidence>
<keyword evidence="6" id="KW-1185">Reference proteome</keyword>
<dbReference type="InterPro" id="IPR018062">
    <property type="entry name" value="HTH_AraC-typ_CS"/>
</dbReference>
<reference evidence="5 6" key="1">
    <citation type="submission" date="2020-08" db="EMBL/GenBank/DDBJ databases">
        <title>Genomic Encyclopedia of Type Strains, Phase IV (KMG-IV): sequencing the most valuable type-strain genomes for metagenomic binning, comparative biology and taxonomic classification.</title>
        <authorList>
            <person name="Goeker M."/>
        </authorList>
    </citation>
    <scope>NUCLEOTIDE SEQUENCE [LARGE SCALE GENOMIC DNA]</scope>
    <source>
        <strain evidence="5 6">DSM 102255</strain>
    </source>
</reference>
<dbReference type="GO" id="GO:0003700">
    <property type="term" value="F:DNA-binding transcription factor activity"/>
    <property type="evidence" value="ECO:0007669"/>
    <property type="project" value="InterPro"/>
</dbReference>
<dbReference type="InterPro" id="IPR018060">
    <property type="entry name" value="HTH_AraC"/>
</dbReference>
<keyword evidence="2" id="KW-0238">DNA-binding</keyword>
<dbReference type="PANTHER" id="PTHR46796">
    <property type="entry name" value="HTH-TYPE TRANSCRIPTIONAL ACTIVATOR RHAS-RELATED"/>
    <property type="match status" value="1"/>
</dbReference>
<evidence type="ECO:0000256" key="2">
    <source>
        <dbReference type="ARBA" id="ARBA00023125"/>
    </source>
</evidence>